<feature type="compositionally biased region" description="Gly residues" evidence="1">
    <location>
        <begin position="37"/>
        <end position="46"/>
    </location>
</feature>
<keyword evidence="3" id="KW-1185">Reference proteome</keyword>
<dbReference type="RefSeq" id="WP_103565754.1">
    <property type="nucleotide sequence ID" value="NZ_MTBP01000004.1"/>
</dbReference>
<evidence type="ECO:0000256" key="1">
    <source>
        <dbReference type="SAM" id="MobiDB-lite"/>
    </source>
</evidence>
<accession>A0A2P4UDB6</accession>
<feature type="compositionally biased region" description="Basic and acidic residues" evidence="1">
    <location>
        <begin position="1"/>
        <end position="13"/>
    </location>
</feature>
<protein>
    <submittedName>
        <fullName evidence="2">Uncharacterized protein</fullName>
    </submittedName>
</protein>
<feature type="compositionally biased region" description="Basic and acidic residues" evidence="1">
    <location>
        <begin position="54"/>
        <end position="81"/>
    </location>
</feature>
<reference evidence="2 3" key="1">
    <citation type="journal article" date="2017" name="Chemistry">
        <title>Isolation, Biosynthesis and Chemical Modifications of Rubterolones A-F: Rare Tropolone Alkaloids from Actinomadura sp. 5-2.</title>
        <authorList>
            <person name="Guo H."/>
            <person name="Benndorf R."/>
            <person name="Leichnitz D."/>
            <person name="Klassen J.L."/>
            <person name="Vollmers J."/>
            <person name="Gorls H."/>
            <person name="Steinacker M."/>
            <person name="Weigel C."/>
            <person name="Dahse H.M."/>
            <person name="Kaster A.K."/>
            <person name="de Beer Z.W."/>
            <person name="Poulsen M."/>
            <person name="Beemelmanns C."/>
        </authorList>
    </citation>
    <scope>NUCLEOTIDE SEQUENCE [LARGE SCALE GENOMIC DNA]</scope>
    <source>
        <strain evidence="2 3">5-2</strain>
    </source>
</reference>
<evidence type="ECO:0000313" key="2">
    <source>
        <dbReference type="EMBL" id="POM23050.1"/>
    </source>
</evidence>
<feature type="region of interest" description="Disordered" evidence="1">
    <location>
        <begin position="1"/>
        <end position="81"/>
    </location>
</feature>
<gene>
    <name evidence="2" type="ORF">BTM25_52560</name>
</gene>
<dbReference type="AlphaFoldDB" id="A0A2P4UDB6"/>
<organism evidence="2 3">
    <name type="scientific">Actinomadura rubteroloni</name>
    <dbReference type="NCBI Taxonomy" id="1926885"/>
    <lineage>
        <taxon>Bacteria</taxon>
        <taxon>Bacillati</taxon>
        <taxon>Actinomycetota</taxon>
        <taxon>Actinomycetes</taxon>
        <taxon>Streptosporangiales</taxon>
        <taxon>Thermomonosporaceae</taxon>
        <taxon>Actinomadura</taxon>
    </lineage>
</organism>
<comment type="caution">
    <text evidence="2">The sequence shown here is derived from an EMBL/GenBank/DDBJ whole genome shotgun (WGS) entry which is preliminary data.</text>
</comment>
<dbReference type="EMBL" id="MTBP01000004">
    <property type="protein sequence ID" value="POM23050.1"/>
    <property type="molecule type" value="Genomic_DNA"/>
</dbReference>
<evidence type="ECO:0000313" key="3">
    <source>
        <dbReference type="Proteomes" id="UP000242367"/>
    </source>
</evidence>
<sequence>MSERDDPGHAPRETDDECYAPVTRGSDWRGRTVPGAGTPGTSGTGVPGVETEWADARDDWRASLRPDEEGVERAERDDDSR</sequence>
<dbReference type="Proteomes" id="UP000242367">
    <property type="component" value="Unassembled WGS sequence"/>
</dbReference>
<name>A0A2P4UDB6_9ACTN</name>
<proteinExistence type="predicted"/>